<feature type="region of interest" description="Disordered" evidence="1">
    <location>
        <begin position="1172"/>
        <end position="1235"/>
    </location>
</feature>
<name>A0ABQ5J1L3_9ASTR</name>
<feature type="compositionally biased region" description="Polar residues" evidence="1">
    <location>
        <begin position="1006"/>
        <end position="1030"/>
    </location>
</feature>
<gene>
    <name evidence="3" type="ORF">Tco_1122812</name>
</gene>
<dbReference type="Proteomes" id="UP001151760">
    <property type="component" value="Unassembled WGS sequence"/>
</dbReference>
<proteinExistence type="predicted"/>
<feature type="region of interest" description="Disordered" evidence="1">
    <location>
        <begin position="1118"/>
        <end position="1144"/>
    </location>
</feature>
<reference evidence="3" key="1">
    <citation type="journal article" date="2022" name="Int. J. Mol. Sci.">
        <title>Draft Genome of Tanacetum Coccineum: Genomic Comparison of Closely Related Tanacetum-Family Plants.</title>
        <authorList>
            <person name="Yamashiro T."/>
            <person name="Shiraishi A."/>
            <person name="Nakayama K."/>
            <person name="Satake H."/>
        </authorList>
    </citation>
    <scope>NUCLEOTIDE SEQUENCE</scope>
</reference>
<comment type="caution">
    <text evidence="3">The sequence shown here is derived from an EMBL/GenBank/DDBJ whole genome shotgun (WGS) entry which is preliminary data.</text>
</comment>
<dbReference type="InterPro" id="IPR057670">
    <property type="entry name" value="SH3_retrovirus"/>
</dbReference>
<feature type="compositionally biased region" description="Polar residues" evidence="1">
    <location>
        <begin position="973"/>
        <end position="996"/>
    </location>
</feature>
<feature type="region of interest" description="Disordered" evidence="1">
    <location>
        <begin position="606"/>
        <end position="668"/>
    </location>
</feature>
<feature type="compositionally biased region" description="Polar residues" evidence="1">
    <location>
        <begin position="1207"/>
        <end position="1222"/>
    </location>
</feature>
<dbReference type="Pfam" id="PF25597">
    <property type="entry name" value="SH3_retrovirus"/>
    <property type="match status" value="1"/>
</dbReference>
<feature type="compositionally biased region" description="Polar residues" evidence="1">
    <location>
        <begin position="1274"/>
        <end position="1287"/>
    </location>
</feature>
<keyword evidence="4" id="KW-1185">Reference proteome</keyword>
<evidence type="ECO:0000313" key="4">
    <source>
        <dbReference type="Proteomes" id="UP001151760"/>
    </source>
</evidence>
<protein>
    <submittedName>
        <fullName evidence="3">Ribonuclease H-like domain-containing protein</fullName>
    </submittedName>
</protein>
<feature type="compositionally biased region" description="Basic residues" evidence="1">
    <location>
        <begin position="1119"/>
        <end position="1133"/>
    </location>
</feature>
<evidence type="ECO:0000256" key="1">
    <source>
        <dbReference type="SAM" id="MobiDB-lite"/>
    </source>
</evidence>
<accession>A0ABQ5J1L3</accession>
<feature type="compositionally biased region" description="Polar residues" evidence="1">
    <location>
        <begin position="1047"/>
        <end position="1059"/>
    </location>
</feature>
<feature type="compositionally biased region" description="Basic and acidic residues" evidence="1">
    <location>
        <begin position="1172"/>
        <end position="1181"/>
    </location>
</feature>
<feature type="compositionally biased region" description="Basic and acidic residues" evidence="1">
    <location>
        <begin position="1295"/>
        <end position="1314"/>
    </location>
</feature>
<reference evidence="3" key="2">
    <citation type="submission" date="2022-01" db="EMBL/GenBank/DDBJ databases">
        <authorList>
            <person name="Yamashiro T."/>
            <person name="Shiraishi A."/>
            <person name="Satake H."/>
            <person name="Nakayama K."/>
        </authorList>
    </citation>
    <scope>NUCLEOTIDE SEQUENCE</scope>
</reference>
<dbReference type="EMBL" id="BQNB010021437">
    <property type="protein sequence ID" value="GJU06382.1"/>
    <property type="molecule type" value="Genomic_DNA"/>
</dbReference>
<feature type="domain" description="Retroviral polymerase SH3-like" evidence="2">
    <location>
        <begin position="460"/>
        <end position="516"/>
    </location>
</feature>
<feature type="region of interest" description="Disordered" evidence="1">
    <location>
        <begin position="1271"/>
        <end position="1329"/>
    </location>
</feature>
<evidence type="ECO:0000313" key="3">
    <source>
        <dbReference type="EMBL" id="GJU06382.1"/>
    </source>
</evidence>
<feature type="region of interest" description="Disordered" evidence="1">
    <location>
        <begin position="952"/>
        <end position="1062"/>
    </location>
</feature>
<dbReference type="PANTHER" id="PTHR42648:SF32">
    <property type="entry name" value="RIBONUCLEASE H-LIKE DOMAIN, GAG-PRE-INTEGRASE DOMAIN PROTEIN-RELATED"/>
    <property type="match status" value="1"/>
</dbReference>
<feature type="compositionally biased region" description="Low complexity" evidence="1">
    <location>
        <begin position="173"/>
        <end position="188"/>
    </location>
</feature>
<dbReference type="PANTHER" id="PTHR42648">
    <property type="entry name" value="TRANSPOSASE, PUTATIVE-RELATED"/>
    <property type="match status" value="1"/>
</dbReference>
<organism evidence="3 4">
    <name type="scientific">Tanacetum coccineum</name>
    <dbReference type="NCBI Taxonomy" id="301880"/>
    <lineage>
        <taxon>Eukaryota</taxon>
        <taxon>Viridiplantae</taxon>
        <taxon>Streptophyta</taxon>
        <taxon>Embryophyta</taxon>
        <taxon>Tracheophyta</taxon>
        <taxon>Spermatophyta</taxon>
        <taxon>Magnoliopsida</taxon>
        <taxon>eudicotyledons</taxon>
        <taxon>Gunneridae</taxon>
        <taxon>Pentapetalae</taxon>
        <taxon>asterids</taxon>
        <taxon>campanulids</taxon>
        <taxon>Asterales</taxon>
        <taxon>Asteraceae</taxon>
        <taxon>Asteroideae</taxon>
        <taxon>Anthemideae</taxon>
        <taxon>Anthemidinae</taxon>
        <taxon>Tanacetum</taxon>
    </lineage>
</organism>
<feature type="compositionally biased region" description="Polar residues" evidence="1">
    <location>
        <begin position="613"/>
        <end position="635"/>
    </location>
</feature>
<sequence length="1329" mass="149821">MYEAKPIPPTSSVTALRIPMIKKGEYDLWSMKMRYSQNIAFLSTEVKGSTLKQSTADLANIPKGYTQATSSKMALTEVEQDDGHGVLMSQNMVPLDKKDLVLITKGGLFIHHHTTRERFEKKLQTKMTMTEPVPSKSTANVVYQGTARPKVPHAVPSQSTDRPYYPRMDNTRPRTSSFSPSSRSSTTRTPHRPQRPKKIVKSIWVKKGSTVGSQAVLPQTVKESAMIKSNQTWRPKGAYLDSVNRDNGSYTLKQFEYVTHRVERWEYDRRQGQAVLILKSSRWVRCFEKTLKEEESRKGTIKKTSCITLRKSAISMGMSTSSRTITIGKGDLVRGLPSKTFKLEHSCLACRKGKQHRASCKKIEERTVREPLELLHIDLFGPVLVESDETYEMLMIDLGLENKLRHKVKEDHQAVSACYVLNRVLVTKPQMKTPYEILMGRSPNISFMRPFGCPLTILNTLDHLGKFDGKSEEGYLLGYSTNTRVFRVYNRVTRKVSRPVFHVNFLEIEENQKEKEKNYADSRGQETACNDVEDLDDQQFIVHGPSINAVQNKHSEEHTADKEVPLFSDEQALHDELVSLMHQESLAKSHNDAQRNAFEEEKRRIALEKGKDSVNSTFTLRTANTPSQSTGNTPTDSDDDVPKDGVFSTNSFDDENTVSGFKQEESFKTDIPQQVDLEPIMPASTPLEAHKSLGKREEGEDVDFTPKVLLIYKLSKDLRKCSKNGSKLLCSERGCKITDLIYGFNVMNTESPNRHESNHLHSEESCFFHSKDQAYSDSTNTSFRDCYEQRLINVVKVAGKDDFLISEATIRADLLIDDEKSLISFPRASYLGHAQRYGLRRPKSTSWEQFGTNIASALVGLATNQKFNFSLMILNGMLGHISNGTPFLMYPRFVQLFLNKQLEGVDRPQDFIPSVSLPSKVFTFMRKHSTKFSCRITPLTPSMLEVVTALAAEEEHSTSPHSRAASSARDAQGSPTQSAAHSQRTASVQGTASFHSTAVPHDSDAVQGTDTLQGTATSQGTAEIQRTADFQGTAEPHDAASIPKSPNDYTPTDASQTSGGDEGLLDIYALNREVRRLKKQTLSQAKQILKLKAKLKKLSKFVQPVVKHHAFWVENQNLKKQKRRRKKHKKKVSSVKLGRNKDEGTLSEEHYVQEEDTAHPFFDDIVDKDAAVNPDLERKSDETEEVNIEEKEASNVKSGETEELDLETTQSTARQGTITPRTLNFEDEAGPSSPLRPIQIMESEEHLKAAEVEDYPKDKGKGILVEEPKKKKMTLQQISKAPLSKQQMIRGAKKKIQENGMQKKKERRLEELKNTKPKTTLRKPTTLAQ</sequence>
<evidence type="ECO:0000259" key="2">
    <source>
        <dbReference type="Pfam" id="PF25597"/>
    </source>
</evidence>
<feature type="region of interest" description="Disordered" evidence="1">
    <location>
        <begin position="147"/>
        <end position="197"/>
    </location>
</feature>
<dbReference type="InterPro" id="IPR039537">
    <property type="entry name" value="Retrotran_Ty1/copia-like"/>
</dbReference>